<sequence length="90" mass="11004">MFGFVKRFSNRWLVQKMLHFHRKNDIFCGCKQRRRNEQRNQRKTQKYACDIKKPKNVDVLTKSTKRNEQQPLFNLSSNVKVCNDVFCFFR</sequence>
<organism evidence="1 2">
    <name type="scientific">Hoylesella timonensis</name>
    <dbReference type="NCBI Taxonomy" id="386414"/>
    <lineage>
        <taxon>Bacteria</taxon>
        <taxon>Pseudomonadati</taxon>
        <taxon>Bacteroidota</taxon>
        <taxon>Bacteroidia</taxon>
        <taxon>Bacteroidales</taxon>
        <taxon>Prevotellaceae</taxon>
        <taxon>Hoylesella</taxon>
    </lineage>
</organism>
<dbReference type="EMBL" id="NBAX01000002">
    <property type="protein sequence ID" value="PNP95945.1"/>
    <property type="molecule type" value="Genomic_DNA"/>
</dbReference>
<comment type="caution">
    <text evidence="1">The sequence shown here is derived from an EMBL/GenBank/DDBJ whole genome shotgun (WGS) entry which is preliminary data.</text>
</comment>
<gene>
    <name evidence="1" type="ORF">BFS16_02505</name>
</gene>
<protein>
    <submittedName>
        <fullName evidence="1">Uncharacterized protein</fullName>
    </submittedName>
</protein>
<reference evidence="1 2" key="1">
    <citation type="submission" date="2017-03" db="EMBL/GenBank/DDBJ databases">
        <authorList>
            <person name="Afonso C.L."/>
            <person name="Miller P.J."/>
            <person name="Scott M.A."/>
            <person name="Spackman E."/>
            <person name="Goraichik I."/>
            <person name="Dimitrov K.M."/>
            <person name="Suarez D.L."/>
            <person name="Swayne D.E."/>
        </authorList>
    </citation>
    <scope>NUCLEOTIDE SEQUENCE [LARGE SCALE GENOMIC DNA]</scope>
    <source>
        <strain evidence="1 2">DNF00076</strain>
    </source>
</reference>
<name>A0A2K0XN31_9BACT</name>
<accession>A0A2K0XN31</accession>
<dbReference type="Proteomes" id="UP000236634">
    <property type="component" value="Unassembled WGS sequence"/>
</dbReference>
<proteinExistence type="predicted"/>
<dbReference type="AlphaFoldDB" id="A0A2K0XN31"/>
<evidence type="ECO:0000313" key="1">
    <source>
        <dbReference type="EMBL" id="PNP95945.1"/>
    </source>
</evidence>
<evidence type="ECO:0000313" key="2">
    <source>
        <dbReference type="Proteomes" id="UP000236634"/>
    </source>
</evidence>